<comment type="caution">
    <text evidence="1">The sequence shown here is derived from an EMBL/GenBank/DDBJ whole genome shotgun (WGS) entry which is preliminary data.</text>
</comment>
<sequence length="69" mass="7765">MVLNIVKNNQDVSNIEGCVKEVFGNSEVSVKKDYGISVDIVVTGENGLHSLEGLKELESYFNDYDIRIW</sequence>
<protein>
    <submittedName>
        <fullName evidence="1">Uncharacterized protein</fullName>
    </submittedName>
</protein>
<dbReference type="EMBL" id="QRJE01000008">
    <property type="protein sequence ID" value="RHH14465.1"/>
    <property type="molecule type" value="Genomic_DNA"/>
</dbReference>
<gene>
    <name evidence="1" type="ORF">DW228_06600</name>
</gene>
<evidence type="ECO:0000313" key="1">
    <source>
        <dbReference type="EMBL" id="RHH14465.1"/>
    </source>
</evidence>
<dbReference type="RefSeq" id="WP_122330113.1">
    <property type="nucleotide sequence ID" value="NZ_JAQDYY010000001.1"/>
</dbReference>
<dbReference type="AlphaFoldDB" id="A0A396C1T0"/>
<name>A0A396C1T0_BACFG</name>
<proteinExistence type="predicted"/>
<evidence type="ECO:0000313" key="2">
    <source>
        <dbReference type="Proteomes" id="UP000266644"/>
    </source>
</evidence>
<dbReference type="Proteomes" id="UP000266644">
    <property type="component" value="Unassembled WGS sequence"/>
</dbReference>
<organism evidence="1 2">
    <name type="scientific">Bacteroides fragilis</name>
    <dbReference type="NCBI Taxonomy" id="817"/>
    <lineage>
        <taxon>Bacteria</taxon>
        <taxon>Pseudomonadati</taxon>
        <taxon>Bacteroidota</taxon>
        <taxon>Bacteroidia</taxon>
        <taxon>Bacteroidales</taxon>
        <taxon>Bacteroidaceae</taxon>
        <taxon>Bacteroides</taxon>
    </lineage>
</organism>
<reference evidence="1 2" key="1">
    <citation type="submission" date="2018-08" db="EMBL/GenBank/DDBJ databases">
        <title>A genome reference for cultivated species of the human gut microbiota.</title>
        <authorList>
            <person name="Zou Y."/>
            <person name="Xue W."/>
            <person name="Luo G."/>
        </authorList>
    </citation>
    <scope>NUCLEOTIDE SEQUENCE [LARGE SCALE GENOMIC DNA]</scope>
    <source>
        <strain evidence="1 2">AM18-6</strain>
    </source>
</reference>
<accession>A0A396C1T0</accession>